<protein>
    <submittedName>
        <fullName evidence="1">Uncharacterized protein</fullName>
    </submittedName>
</protein>
<sequence length="58" mass="6607">MVFLFGIFQEGKVIDEFTIIKTFHGSYDKTGKKRALELPINLIEVNQRIGQAAKQNLP</sequence>
<dbReference type="EMBL" id="HACG01024187">
    <property type="protein sequence ID" value="CEK71052.1"/>
    <property type="molecule type" value="Transcribed_RNA"/>
</dbReference>
<reference evidence="1" key="1">
    <citation type="submission" date="2014-12" db="EMBL/GenBank/DDBJ databases">
        <title>Insight into the proteome of Arion vulgaris.</title>
        <authorList>
            <person name="Aradska J."/>
            <person name="Bulat T."/>
            <person name="Smidak R."/>
            <person name="Sarate P."/>
            <person name="Gangsoo J."/>
            <person name="Sialana F."/>
            <person name="Bilban M."/>
            <person name="Lubec G."/>
        </authorList>
    </citation>
    <scope>NUCLEOTIDE SEQUENCE</scope>
    <source>
        <tissue evidence="1">Skin</tissue>
    </source>
</reference>
<evidence type="ECO:0000313" key="1">
    <source>
        <dbReference type="EMBL" id="CEK71052.1"/>
    </source>
</evidence>
<gene>
    <name evidence="1" type="primary">ORF76732</name>
</gene>
<accession>A0A0B6ZRQ8</accession>
<dbReference type="AlphaFoldDB" id="A0A0B6ZRQ8"/>
<proteinExistence type="predicted"/>
<organism evidence="1">
    <name type="scientific">Arion vulgaris</name>
    <dbReference type="NCBI Taxonomy" id="1028688"/>
    <lineage>
        <taxon>Eukaryota</taxon>
        <taxon>Metazoa</taxon>
        <taxon>Spiralia</taxon>
        <taxon>Lophotrochozoa</taxon>
        <taxon>Mollusca</taxon>
        <taxon>Gastropoda</taxon>
        <taxon>Heterobranchia</taxon>
        <taxon>Euthyneura</taxon>
        <taxon>Panpulmonata</taxon>
        <taxon>Eupulmonata</taxon>
        <taxon>Stylommatophora</taxon>
        <taxon>Helicina</taxon>
        <taxon>Arionoidea</taxon>
        <taxon>Arionidae</taxon>
        <taxon>Arion</taxon>
    </lineage>
</organism>
<name>A0A0B6ZRQ8_9EUPU</name>